<evidence type="ECO:0000313" key="1">
    <source>
        <dbReference type="EMBL" id="OGF24188.1"/>
    </source>
</evidence>
<accession>A0A1F5SBV7</accession>
<name>A0A1F5SBV7_9BACT</name>
<dbReference type="Proteomes" id="UP000178783">
    <property type="component" value="Unassembled WGS sequence"/>
</dbReference>
<organism evidence="1 2">
    <name type="scientific">Candidatus Falkowbacteria bacterium RIFCSPLOWO2_02_FULL_45_21</name>
    <dbReference type="NCBI Taxonomy" id="1797989"/>
    <lineage>
        <taxon>Bacteria</taxon>
        <taxon>Candidatus Falkowiibacteriota</taxon>
    </lineage>
</organism>
<comment type="caution">
    <text evidence="1">The sequence shown here is derived from an EMBL/GenBank/DDBJ whole genome shotgun (WGS) entry which is preliminary data.</text>
</comment>
<gene>
    <name evidence="1" type="ORF">A3H66_00815</name>
</gene>
<dbReference type="AlphaFoldDB" id="A0A1F5SBV7"/>
<reference evidence="1 2" key="1">
    <citation type="journal article" date="2016" name="Nat. Commun.">
        <title>Thousands of microbial genomes shed light on interconnected biogeochemical processes in an aquifer system.</title>
        <authorList>
            <person name="Anantharaman K."/>
            <person name="Brown C.T."/>
            <person name="Hug L.A."/>
            <person name="Sharon I."/>
            <person name="Castelle C.J."/>
            <person name="Probst A.J."/>
            <person name="Thomas B.C."/>
            <person name="Singh A."/>
            <person name="Wilkins M.J."/>
            <person name="Karaoz U."/>
            <person name="Brodie E.L."/>
            <person name="Williams K.H."/>
            <person name="Hubbard S.S."/>
            <person name="Banfield J.F."/>
        </authorList>
    </citation>
    <scope>NUCLEOTIDE SEQUENCE [LARGE SCALE GENOMIC DNA]</scope>
</reference>
<protein>
    <submittedName>
        <fullName evidence="1">Uncharacterized protein</fullName>
    </submittedName>
</protein>
<evidence type="ECO:0000313" key="2">
    <source>
        <dbReference type="Proteomes" id="UP000178783"/>
    </source>
</evidence>
<dbReference type="EMBL" id="MFFW01000034">
    <property type="protein sequence ID" value="OGF24188.1"/>
    <property type="molecule type" value="Genomic_DNA"/>
</dbReference>
<proteinExistence type="predicted"/>
<sequence length="100" mass="11018">MMELNERIEEFSHLLGQEGEQTVCQCTPCYAVRNSGGKKILGEEIGTVVPSQSFSVRSLITVEHKGRRLVLATLSIGSSESGGEFARIRAIYIKDQNPAY</sequence>